<evidence type="ECO:0000313" key="2">
    <source>
        <dbReference type="EMBL" id="MCW8334817.1"/>
    </source>
</evidence>
<keyword evidence="1" id="KW-0472">Membrane</keyword>
<proteinExistence type="predicted"/>
<evidence type="ECO:0000313" key="3">
    <source>
        <dbReference type="Proteomes" id="UP001155586"/>
    </source>
</evidence>
<reference evidence="2" key="1">
    <citation type="submission" date="2022-02" db="EMBL/GenBank/DDBJ databases">
        <title>Vibrio sp. nov., a new bacterium isolated from Bohai sea, China.</title>
        <authorList>
            <person name="Yuan Y."/>
        </authorList>
    </citation>
    <scope>NUCLEOTIDE SEQUENCE</scope>
    <source>
        <strain evidence="2">DBSS07</strain>
    </source>
</reference>
<feature type="transmembrane region" description="Helical" evidence="1">
    <location>
        <begin position="23"/>
        <end position="47"/>
    </location>
</feature>
<keyword evidence="1" id="KW-0812">Transmembrane</keyword>
<name>A0A9X3CFC3_9VIBR</name>
<gene>
    <name evidence="2" type="ORF">MD483_13405</name>
</gene>
<dbReference type="RefSeq" id="WP_265688153.1">
    <property type="nucleotide sequence ID" value="NZ_JAKRRX010000076.1"/>
</dbReference>
<comment type="caution">
    <text evidence="2">The sequence shown here is derived from an EMBL/GenBank/DDBJ whole genome shotgun (WGS) entry which is preliminary data.</text>
</comment>
<feature type="transmembrane region" description="Helical" evidence="1">
    <location>
        <begin position="67"/>
        <end position="88"/>
    </location>
</feature>
<dbReference type="Proteomes" id="UP001155586">
    <property type="component" value="Unassembled WGS sequence"/>
</dbReference>
<organism evidence="2 3">
    <name type="scientific">Vibrio paucivorans</name>
    <dbReference type="NCBI Taxonomy" id="2829489"/>
    <lineage>
        <taxon>Bacteria</taxon>
        <taxon>Pseudomonadati</taxon>
        <taxon>Pseudomonadota</taxon>
        <taxon>Gammaproteobacteria</taxon>
        <taxon>Vibrionales</taxon>
        <taxon>Vibrionaceae</taxon>
        <taxon>Vibrio</taxon>
    </lineage>
</organism>
<sequence>MSDNEKLREIHQRLRTKAEWRKAFSILALIASSAILTIALIWTTAYLIDSDKAVYWGITFEHMAYTWSPLLLIFTCILLALFSIKSYIHQER</sequence>
<evidence type="ECO:0000256" key="1">
    <source>
        <dbReference type="SAM" id="Phobius"/>
    </source>
</evidence>
<dbReference type="AlphaFoldDB" id="A0A9X3CFC3"/>
<keyword evidence="3" id="KW-1185">Reference proteome</keyword>
<accession>A0A9X3CFC3</accession>
<dbReference type="EMBL" id="JAKRRX010000076">
    <property type="protein sequence ID" value="MCW8334817.1"/>
    <property type="molecule type" value="Genomic_DNA"/>
</dbReference>
<protein>
    <submittedName>
        <fullName evidence="2">Uncharacterized protein</fullName>
    </submittedName>
</protein>
<keyword evidence="1" id="KW-1133">Transmembrane helix</keyword>